<dbReference type="Proteomes" id="UP000249499">
    <property type="component" value="Chromosome"/>
</dbReference>
<dbReference type="EMBL" id="CP117255">
    <property type="protein sequence ID" value="WFR96914.1"/>
    <property type="molecule type" value="Genomic_DNA"/>
</dbReference>
<dbReference type="NCBIfam" id="NF002270">
    <property type="entry name" value="PRK01202.1"/>
    <property type="match status" value="1"/>
</dbReference>
<comment type="subunit">
    <text evidence="3">The glycine cleavage system is composed of four proteins: P, T, L and H.</text>
</comment>
<dbReference type="InterPro" id="IPR033753">
    <property type="entry name" value="GCV_H/Fam206"/>
</dbReference>
<comment type="cofactor">
    <cofactor evidence="3">
        <name>(R)-lipoate</name>
        <dbReference type="ChEBI" id="CHEBI:83088"/>
    </cofactor>
    <text evidence="3">Binds 1 lipoyl cofactor covalently.</text>
</comment>
<evidence type="ECO:0000256" key="3">
    <source>
        <dbReference type="HAMAP-Rule" id="MF_00272"/>
    </source>
</evidence>
<dbReference type="InterPro" id="IPR002930">
    <property type="entry name" value="GCV_H"/>
</dbReference>
<dbReference type="InterPro" id="IPR000089">
    <property type="entry name" value="Biotin_lipoyl"/>
</dbReference>
<dbReference type="PANTHER" id="PTHR11715:SF3">
    <property type="entry name" value="GLYCINE CLEAVAGE SYSTEM H PROTEIN-RELATED"/>
    <property type="match status" value="1"/>
</dbReference>
<dbReference type="PROSITE" id="PS00189">
    <property type="entry name" value="LIPOYL"/>
    <property type="match status" value="1"/>
</dbReference>
<dbReference type="InterPro" id="IPR003016">
    <property type="entry name" value="2-oxoA_DH_lipoyl-BS"/>
</dbReference>
<dbReference type="PROSITE" id="PS50968">
    <property type="entry name" value="BIOTINYL_LIPOYL"/>
    <property type="match status" value="1"/>
</dbReference>
<name>A0AAF1K6N2_9HYPH</name>
<proteinExistence type="inferred from homology"/>
<evidence type="ECO:0000259" key="5">
    <source>
        <dbReference type="PROSITE" id="PS50968"/>
    </source>
</evidence>
<sequence length="120" mass="12794">MLKFTEEHEWLSIEGGIATVGITTYAVDQLGDLVFVELPEIGATLTKAGNAATVESVKAASDVYSPLDGEITEVNEAIVADPSLVNSDPMGKGWFFKLKLANTSDVDTLLDEAAYKELTA</sequence>
<gene>
    <name evidence="3 6" type="primary">gcvH</name>
    <name evidence="6" type="ORF">PR017_07315</name>
</gene>
<dbReference type="Pfam" id="PF01597">
    <property type="entry name" value="GCV_H"/>
    <property type="match status" value="1"/>
</dbReference>
<evidence type="ECO:0000313" key="7">
    <source>
        <dbReference type="Proteomes" id="UP000249499"/>
    </source>
</evidence>
<feature type="modified residue" description="N6-lipoyllysine" evidence="3 4">
    <location>
        <position position="58"/>
    </location>
</feature>
<comment type="similarity">
    <text evidence="1 3">Belongs to the GcvH family.</text>
</comment>
<reference evidence="7" key="2">
    <citation type="journal article" date="2023" name="MicrobiologyOpen">
        <title>Genomics of the tumorigenes clade of the family Rhizobiaceae and description of Rhizobium rhododendri sp. nov.</title>
        <authorList>
            <person name="Kuzmanovic N."/>
            <person name="diCenzo G.C."/>
            <person name="Bunk B."/>
            <person name="Sproeer C."/>
            <person name="Fruehling A."/>
            <person name="Neumann-Schaal M."/>
            <person name="Overmann J."/>
            <person name="Smalla K."/>
        </authorList>
    </citation>
    <scope>NUCLEOTIDE SEQUENCE [LARGE SCALE GENOMIC DNA]</scope>
    <source>
        <strain evidence="7">1078</strain>
    </source>
</reference>
<dbReference type="InterPro" id="IPR011053">
    <property type="entry name" value="Single_hybrid_motif"/>
</dbReference>
<evidence type="ECO:0000256" key="4">
    <source>
        <dbReference type="PIRSR" id="PIRSR617453-50"/>
    </source>
</evidence>
<dbReference type="GO" id="GO:0009249">
    <property type="term" value="P:protein lipoylation"/>
    <property type="evidence" value="ECO:0007669"/>
    <property type="project" value="TreeGrafter"/>
</dbReference>
<dbReference type="AlphaFoldDB" id="A0AAF1K6N2"/>
<organism evidence="6 7">
    <name type="scientific">Rhizobium tumorigenes</name>
    <dbReference type="NCBI Taxonomy" id="2041385"/>
    <lineage>
        <taxon>Bacteria</taxon>
        <taxon>Pseudomonadati</taxon>
        <taxon>Pseudomonadota</taxon>
        <taxon>Alphaproteobacteria</taxon>
        <taxon>Hyphomicrobiales</taxon>
        <taxon>Rhizobiaceae</taxon>
        <taxon>Rhizobium/Agrobacterium group</taxon>
        <taxon>Rhizobium</taxon>
    </lineage>
</organism>
<protein>
    <recommendedName>
        <fullName evidence="3">Glycine cleavage system H protein</fullName>
    </recommendedName>
</protein>
<dbReference type="PANTHER" id="PTHR11715">
    <property type="entry name" value="GLYCINE CLEAVAGE SYSTEM H PROTEIN"/>
    <property type="match status" value="1"/>
</dbReference>
<keyword evidence="2 3" id="KW-0450">Lipoyl</keyword>
<dbReference type="GO" id="GO:0019464">
    <property type="term" value="P:glycine decarboxylation via glycine cleavage system"/>
    <property type="evidence" value="ECO:0007669"/>
    <property type="project" value="UniProtKB-UniRule"/>
</dbReference>
<dbReference type="InterPro" id="IPR017453">
    <property type="entry name" value="GCV_H_sub"/>
</dbReference>
<dbReference type="NCBIfam" id="TIGR00527">
    <property type="entry name" value="gcvH"/>
    <property type="match status" value="1"/>
</dbReference>
<dbReference type="CDD" id="cd06848">
    <property type="entry name" value="GCS_H"/>
    <property type="match status" value="1"/>
</dbReference>
<reference evidence="6 7" key="1">
    <citation type="journal article" date="2018" name="Sci. Rep.">
        <title>Rhizobium tumorigenes sp. nov., a novel plant tumorigenic bacterium isolated from cane gall tumors on thornless blackberry.</title>
        <authorList>
            <person name="Kuzmanovi N."/>
            <person name="Smalla K."/>
            <person name="Gronow S."/>
            <person name="PuBawska J."/>
        </authorList>
    </citation>
    <scope>NUCLEOTIDE SEQUENCE [LARGE SCALE GENOMIC DNA]</scope>
    <source>
        <strain evidence="6 7">1078</strain>
    </source>
</reference>
<dbReference type="RefSeq" id="WP_111221915.1">
    <property type="nucleotide sequence ID" value="NZ_CP117255.1"/>
</dbReference>
<evidence type="ECO:0000256" key="1">
    <source>
        <dbReference type="ARBA" id="ARBA00009249"/>
    </source>
</evidence>
<dbReference type="GO" id="GO:0005737">
    <property type="term" value="C:cytoplasm"/>
    <property type="evidence" value="ECO:0007669"/>
    <property type="project" value="TreeGrafter"/>
</dbReference>
<dbReference type="SUPFAM" id="SSF51230">
    <property type="entry name" value="Single hybrid motif"/>
    <property type="match status" value="1"/>
</dbReference>
<evidence type="ECO:0000256" key="2">
    <source>
        <dbReference type="ARBA" id="ARBA00022823"/>
    </source>
</evidence>
<dbReference type="GO" id="GO:0005960">
    <property type="term" value="C:glycine cleavage complex"/>
    <property type="evidence" value="ECO:0007669"/>
    <property type="project" value="InterPro"/>
</dbReference>
<comment type="function">
    <text evidence="3">The glycine cleavage system catalyzes the degradation of glycine. The H protein shuttles the methylamine group of glycine from the P protein to the T protein.</text>
</comment>
<keyword evidence="7" id="KW-1185">Reference proteome</keyword>
<feature type="domain" description="Lipoyl-binding" evidence="5">
    <location>
        <begin position="17"/>
        <end position="99"/>
    </location>
</feature>
<evidence type="ECO:0000313" key="6">
    <source>
        <dbReference type="EMBL" id="WFR96914.1"/>
    </source>
</evidence>
<dbReference type="Gene3D" id="2.40.50.100">
    <property type="match status" value="1"/>
</dbReference>
<accession>A0AAF1K6N2</accession>
<dbReference type="KEGG" id="rtu:PR017_07315"/>
<dbReference type="HAMAP" id="MF_00272">
    <property type="entry name" value="GcvH"/>
    <property type="match status" value="1"/>
</dbReference>